<feature type="region of interest" description="Disordered" evidence="1">
    <location>
        <begin position="1"/>
        <end position="32"/>
    </location>
</feature>
<evidence type="ECO:0000256" key="1">
    <source>
        <dbReference type="SAM" id="MobiDB-lite"/>
    </source>
</evidence>
<sequence length="109" mass="11507">MRGQHDDSPHTGTTGEIQGIPHRRRRGSGKEDAVDVVVDLDVLERPGDGSLDDLDPVGPAIHLVGFGENTHPVTSVQQLPREAPPDNPRGAAARVHPGVDSGQQEQASA</sequence>
<organism evidence="2 3">
    <name type="scientific">Micromonospora ureilytica</name>
    <dbReference type="NCBI Taxonomy" id="709868"/>
    <lineage>
        <taxon>Bacteria</taxon>
        <taxon>Bacillati</taxon>
        <taxon>Actinomycetota</taxon>
        <taxon>Actinomycetes</taxon>
        <taxon>Micromonosporales</taxon>
        <taxon>Micromonosporaceae</taxon>
        <taxon>Micromonospora</taxon>
    </lineage>
</organism>
<dbReference type="EMBL" id="JADOTX010000001">
    <property type="protein sequence ID" value="MBG6068247.1"/>
    <property type="molecule type" value="Genomic_DNA"/>
</dbReference>
<gene>
    <name evidence="2" type="ORF">IW248_004534</name>
</gene>
<protein>
    <submittedName>
        <fullName evidence="2">Uncharacterized protein</fullName>
    </submittedName>
</protein>
<dbReference type="Proteomes" id="UP000614915">
    <property type="component" value="Unassembled WGS sequence"/>
</dbReference>
<feature type="region of interest" description="Disordered" evidence="1">
    <location>
        <begin position="68"/>
        <end position="109"/>
    </location>
</feature>
<evidence type="ECO:0000313" key="2">
    <source>
        <dbReference type="EMBL" id="MBG6068247.1"/>
    </source>
</evidence>
<keyword evidence="3" id="KW-1185">Reference proteome</keyword>
<reference evidence="2 3" key="1">
    <citation type="submission" date="2020-11" db="EMBL/GenBank/DDBJ databases">
        <title>Sequencing the genomes of 1000 actinobacteria strains.</title>
        <authorList>
            <person name="Klenk H.-P."/>
        </authorList>
    </citation>
    <scope>NUCLEOTIDE SEQUENCE [LARGE SCALE GENOMIC DNA]</scope>
    <source>
        <strain evidence="2 3">DSM 101692</strain>
    </source>
</reference>
<evidence type="ECO:0000313" key="3">
    <source>
        <dbReference type="Proteomes" id="UP000614915"/>
    </source>
</evidence>
<accession>A0ABS0JMH1</accession>
<proteinExistence type="predicted"/>
<comment type="caution">
    <text evidence="2">The sequence shown here is derived from an EMBL/GenBank/DDBJ whole genome shotgun (WGS) entry which is preliminary data.</text>
</comment>
<name>A0ABS0JMH1_9ACTN</name>